<gene>
    <name evidence="1" type="ORF">FA95DRAFT_296122</name>
</gene>
<sequence length="205" mass="21612">MRSYTEISQGHMNYVETRGYRREKVSNGNEVSRTKQGRLLYDSTERSTANGKAGKAGKTGQRRQSFSTWHGGHDAVDGKAVGERSCTHGGRGRQALRRNVGAFLAELNVPTRRGGRGGRYVTPGWVRRRGRGRDRGVGGSGGGGVTVVGVLDEAGRDGGGRDCLNIGPDGEGGEGHHVASGEDAVLWADGALLHVVGGHVVHGMG</sequence>
<name>A0ACB8RJ06_9AGAM</name>
<dbReference type="EMBL" id="MU275990">
    <property type="protein sequence ID" value="KAI0044229.1"/>
    <property type="molecule type" value="Genomic_DNA"/>
</dbReference>
<protein>
    <submittedName>
        <fullName evidence="1">Uncharacterized protein</fullName>
    </submittedName>
</protein>
<reference evidence="1" key="2">
    <citation type="journal article" date="2022" name="New Phytol.">
        <title>Evolutionary transition to the ectomycorrhizal habit in the genomes of a hyperdiverse lineage of mushroom-forming fungi.</title>
        <authorList>
            <person name="Looney B."/>
            <person name="Miyauchi S."/>
            <person name="Morin E."/>
            <person name="Drula E."/>
            <person name="Courty P.E."/>
            <person name="Kohler A."/>
            <person name="Kuo A."/>
            <person name="LaButti K."/>
            <person name="Pangilinan J."/>
            <person name="Lipzen A."/>
            <person name="Riley R."/>
            <person name="Andreopoulos W."/>
            <person name="He G."/>
            <person name="Johnson J."/>
            <person name="Nolan M."/>
            <person name="Tritt A."/>
            <person name="Barry K.W."/>
            <person name="Grigoriev I.V."/>
            <person name="Nagy L.G."/>
            <person name="Hibbett D."/>
            <person name="Henrissat B."/>
            <person name="Matheny P.B."/>
            <person name="Labbe J."/>
            <person name="Martin F.M."/>
        </authorList>
    </citation>
    <scope>NUCLEOTIDE SEQUENCE</scope>
    <source>
        <strain evidence="1">FP105234-sp</strain>
    </source>
</reference>
<keyword evidence="2" id="KW-1185">Reference proteome</keyword>
<reference evidence="1" key="1">
    <citation type="submission" date="2021-02" db="EMBL/GenBank/DDBJ databases">
        <authorList>
            <consortium name="DOE Joint Genome Institute"/>
            <person name="Ahrendt S."/>
            <person name="Looney B.P."/>
            <person name="Miyauchi S."/>
            <person name="Morin E."/>
            <person name="Drula E."/>
            <person name="Courty P.E."/>
            <person name="Chicoki N."/>
            <person name="Fauchery L."/>
            <person name="Kohler A."/>
            <person name="Kuo A."/>
            <person name="Labutti K."/>
            <person name="Pangilinan J."/>
            <person name="Lipzen A."/>
            <person name="Riley R."/>
            <person name="Andreopoulos W."/>
            <person name="He G."/>
            <person name="Johnson J."/>
            <person name="Barry K.W."/>
            <person name="Grigoriev I.V."/>
            <person name="Nagy L."/>
            <person name="Hibbett D."/>
            <person name="Henrissat B."/>
            <person name="Matheny P.B."/>
            <person name="Labbe J."/>
            <person name="Martin F."/>
        </authorList>
    </citation>
    <scope>NUCLEOTIDE SEQUENCE</scope>
    <source>
        <strain evidence="1">FP105234-sp</strain>
    </source>
</reference>
<proteinExistence type="predicted"/>
<accession>A0ACB8RJ06</accession>
<evidence type="ECO:0000313" key="2">
    <source>
        <dbReference type="Proteomes" id="UP000814033"/>
    </source>
</evidence>
<comment type="caution">
    <text evidence="1">The sequence shown here is derived from an EMBL/GenBank/DDBJ whole genome shotgun (WGS) entry which is preliminary data.</text>
</comment>
<evidence type="ECO:0000313" key="1">
    <source>
        <dbReference type="EMBL" id="KAI0044229.1"/>
    </source>
</evidence>
<dbReference type="Proteomes" id="UP000814033">
    <property type="component" value="Unassembled WGS sequence"/>
</dbReference>
<organism evidence="1 2">
    <name type="scientific">Auriscalpium vulgare</name>
    <dbReference type="NCBI Taxonomy" id="40419"/>
    <lineage>
        <taxon>Eukaryota</taxon>
        <taxon>Fungi</taxon>
        <taxon>Dikarya</taxon>
        <taxon>Basidiomycota</taxon>
        <taxon>Agaricomycotina</taxon>
        <taxon>Agaricomycetes</taxon>
        <taxon>Russulales</taxon>
        <taxon>Auriscalpiaceae</taxon>
        <taxon>Auriscalpium</taxon>
    </lineage>
</organism>